<reference evidence="7 8" key="1">
    <citation type="submission" date="2018-03" db="EMBL/GenBank/DDBJ databases">
        <title>Draft genome sequence of Rohu Carp (Labeo rohita).</title>
        <authorList>
            <person name="Das P."/>
            <person name="Kushwaha B."/>
            <person name="Joshi C.G."/>
            <person name="Kumar D."/>
            <person name="Nagpure N.S."/>
            <person name="Sahoo L."/>
            <person name="Das S.P."/>
            <person name="Bit A."/>
            <person name="Patnaik S."/>
            <person name="Meher P.K."/>
            <person name="Jayasankar P."/>
            <person name="Koringa P.G."/>
            <person name="Patel N.V."/>
            <person name="Hinsu A.T."/>
            <person name="Kumar R."/>
            <person name="Pandey M."/>
            <person name="Agarwal S."/>
            <person name="Srivastava S."/>
            <person name="Singh M."/>
            <person name="Iquebal M.A."/>
            <person name="Jaiswal S."/>
            <person name="Angadi U.B."/>
            <person name="Kumar N."/>
            <person name="Raza M."/>
            <person name="Shah T.M."/>
            <person name="Rai A."/>
            <person name="Jena J.K."/>
        </authorList>
    </citation>
    <scope>NUCLEOTIDE SEQUENCE [LARGE SCALE GENOMIC DNA]</scope>
    <source>
        <strain evidence="7">DASCIFA01</strain>
        <tissue evidence="7">Testis</tissue>
    </source>
</reference>
<evidence type="ECO:0000256" key="2">
    <source>
        <dbReference type="ARBA" id="ARBA00004555"/>
    </source>
</evidence>
<keyword evidence="4" id="KW-0333">Golgi apparatus</keyword>
<dbReference type="AlphaFoldDB" id="A0A498ML82"/>
<evidence type="ECO:0000313" key="7">
    <source>
        <dbReference type="EMBL" id="RXN22119.1"/>
    </source>
</evidence>
<sequence>MTVNGDWGFLVPSQNTLIESLSSNEANSTDTAYGFVACVISVLLYGSYFVPVKTVDTGDGMFFQWICCSAIWFVGLVVDTLFRPSRAHPAAMLGGALWATGNITAVPVVKFIGLGLGILLWGSSGLLIGWASSSAIIFFFVKSDVQKRSSTESMPLLIDDRRLNPDSTSPSDSWVDTISPKSKRVFGCILAIFSGVLYGSSFVPVFYIKVHATNNSSMFTGSSQNEIDYCFAHYSGIFLMSTVYFLAYCAVMKNRPRIYPRAILPGFLSGLMWGLATYAWLMANYYLSAVITFPIINAGYGLVAALWGSVVFKEVKVCNCWKYSSVRKYLIIAIVCFVYLFFTVHVSRTSARQDKRSELWNGNSVYSQSKTDQDLADGEVNDSVSPTRSNVVYITLKSKRHKPAIIRGTVRPKLRRKKVKVRQQGGTQGKAKDAVHNTNTVNKRLGYAEIYGSDIGYSSIRIYSEKAPPWFSYDDITAMRFLADSKITQIDEVTPPGFSSFILFKSATNGTDDVEECHKCYGIVKRPLDMSEVFAFHLDRILGLNRTLPAVSRRFHSLGGTIYERLDKNCCGFKPRPEDTCVELGHHEECKDKDSTELTHIIHRKHDPHHLVFFNNKGYFDRDEENLNFRLLEGIKELPDQSVSVLKSQRLREKLLQSLFLDQQYWDSQGGRQGIEKLIDVIERRAKVLLTYINAHGIKVVPMNS</sequence>
<keyword evidence="6" id="KW-1133">Transmembrane helix</keyword>
<comment type="caution">
    <text evidence="7">The sequence shown here is derived from an EMBL/GenBank/DDBJ whole genome shotgun (WGS) entry which is preliminary data.</text>
</comment>
<evidence type="ECO:0000256" key="6">
    <source>
        <dbReference type="SAM" id="Phobius"/>
    </source>
</evidence>
<dbReference type="GO" id="GO:0005794">
    <property type="term" value="C:Golgi apparatus"/>
    <property type="evidence" value="ECO:0007669"/>
    <property type="project" value="UniProtKB-SubCell"/>
</dbReference>
<dbReference type="Pfam" id="PF15051">
    <property type="entry name" value="FAM198"/>
    <property type="match status" value="2"/>
</dbReference>
<evidence type="ECO:0000256" key="1">
    <source>
        <dbReference type="ARBA" id="ARBA00004308"/>
    </source>
</evidence>
<protein>
    <submittedName>
        <fullName evidence="7">Protein FAM198B-like</fullName>
    </submittedName>
</protein>
<evidence type="ECO:0000256" key="3">
    <source>
        <dbReference type="ARBA" id="ARBA00007691"/>
    </source>
</evidence>
<accession>A0A498ML82</accession>
<dbReference type="Pfam" id="PF07857">
    <property type="entry name" value="TMEM144"/>
    <property type="match status" value="2"/>
</dbReference>
<gene>
    <name evidence="7" type="ORF">ROHU_023626</name>
</gene>
<feature type="transmembrane region" description="Helical" evidence="6">
    <location>
        <begin position="231"/>
        <end position="251"/>
    </location>
</feature>
<feature type="transmembrane region" description="Helical" evidence="6">
    <location>
        <begin position="287"/>
        <end position="308"/>
    </location>
</feature>
<feature type="transmembrane region" description="Helical" evidence="6">
    <location>
        <begin position="32"/>
        <end position="50"/>
    </location>
</feature>
<keyword evidence="6" id="KW-0812">Transmembrane</keyword>
<name>A0A498ML82_LABRO</name>
<keyword evidence="8" id="KW-1185">Reference proteome</keyword>
<dbReference type="InterPro" id="IPR012435">
    <property type="entry name" value="TMEM144"/>
</dbReference>
<dbReference type="Proteomes" id="UP000290572">
    <property type="component" value="Unassembled WGS sequence"/>
</dbReference>
<evidence type="ECO:0000313" key="8">
    <source>
        <dbReference type="Proteomes" id="UP000290572"/>
    </source>
</evidence>
<feature type="transmembrane region" description="Helical" evidence="6">
    <location>
        <begin position="185"/>
        <end position="208"/>
    </location>
</feature>
<evidence type="ECO:0000256" key="4">
    <source>
        <dbReference type="ARBA" id="ARBA00023034"/>
    </source>
</evidence>
<proteinExistence type="inferred from homology"/>
<dbReference type="InterPro" id="IPR029207">
    <property type="entry name" value="FAM198"/>
</dbReference>
<dbReference type="PANTHER" id="PTHR15905">
    <property type="entry name" value="GOLGI-ASSOCIATED KINASE 1B-RELATED"/>
    <property type="match status" value="1"/>
</dbReference>
<evidence type="ECO:0000256" key="5">
    <source>
        <dbReference type="ARBA" id="ARBA00023136"/>
    </source>
</evidence>
<feature type="transmembrane region" description="Helical" evidence="6">
    <location>
        <begin position="329"/>
        <end position="347"/>
    </location>
</feature>
<comment type="similarity">
    <text evidence="3">Belongs to the GASK family.</text>
</comment>
<dbReference type="EMBL" id="QBIY01012603">
    <property type="protein sequence ID" value="RXN22119.1"/>
    <property type="molecule type" value="Genomic_DNA"/>
</dbReference>
<feature type="transmembrane region" description="Helical" evidence="6">
    <location>
        <begin position="89"/>
        <end position="112"/>
    </location>
</feature>
<feature type="transmembrane region" description="Helical" evidence="6">
    <location>
        <begin position="263"/>
        <end position="281"/>
    </location>
</feature>
<keyword evidence="5 6" id="KW-0472">Membrane</keyword>
<dbReference type="PANTHER" id="PTHR15905:SF1">
    <property type="entry name" value="GOLGI-ASSOCIATED KINASE 1B"/>
    <property type="match status" value="1"/>
</dbReference>
<comment type="subcellular location">
    <subcellularLocation>
        <location evidence="1">Endomembrane system</location>
    </subcellularLocation>
    <subcellularLocation>
        <location evidence="2">Golgi apparatus</location>
    </subcellularLocation>
</comment>
<organism evidence="7 8">
    <name type="scientific">Labeo rohita</name>
    <name type="common">Indian major carp</name>
    <name type="synonym">Cyprinus rohita</name>
    <dbReference type="NCBI Taxonomy" id="84645"/>
    <lineage>
        <taxon>Eukaryota</taxon>
        <taxon>Metazoa</taxon>
        <taxon>Chordata</taxon>
        <taxon>Craniata</taxon>
        <taxon>Vertebrata</taxon>
        <taxon>Euteleostomi</taxon>
        <taxon>Actinopterygii</taxon>
        <taxon>Neopterygii</taxon>
        <taxon>Teleostei</taxon>
        <taxon>Ostariophysi</taxon>
        <taxon>Cypriniformes</taxon>
        <taxon>Cyprinidae</taxon>
        <taxon>Labeoninae</taxon>
        <taxon>Labeonini</taxon>
        <taxon>Labeo</taxon>
    </lineage>
</organism>
<feature type="transmembrane region" description="Helical" evidence="6">
    <location>
        <begin position="118"/>
        <end position="141"/>
    </location>
</feature>
<feature type="transmembrane region" description="Helical" evidence="6">
    <location>
        <begin position="62"/>
        <end position="82"/>
    </location>
</feature>